<proteinExistence type="predicted"/>
<evidence type="ECO:0000313" key="2">
    <source>
        <dbReference type="EMBL" id="AWB10768.1"/>
    </source>
</evidence>
<dbReference type="EMBL" id="CP020921">
    <property type="protein sequence ID" value="AWB10768.1"/>
    <property type="molecule type" value="Genomic_DNA"/>
</dbReference>
<dbReference type="PANTHER" id="PTHR40099">
    <property type="entry name" value="ACETOLACTATE SYNTHASE, SMALL SUBUNIT"/>
    <property type="match status" value="1"/>
</dbReference>
<gene>
    <name evidence="2" type="ORF">TDSAC_1428</name>
</gene>
<dbReference type="CDD" id="cd04882">
    <property type="entry name" value="ACT_Bt0572_2"/>
    <property type="match status" value="1"/>
</dbReference>
<dbReference type="AlphaFoldDB" id="A0A2R4W243"/>
<dbReference type="RefSeq" id="WP_108309548.1">
    <property type="nucleotide sequence ID" value="NZ_CP020921.1"/>
</dbReference>
<dbReference type="PANTHER" id="PTHR40099:SF1">
    <property type="entry name" value="ACETOLACTATE SYNTHASE, SMALL SUBUNIT"/>
    <property type="match status" value="1"/>
</dbReference>
<organism evidence="2 3">
    <name type="scientific">Thermodesulfobium acidiphilum</name>
    <dbReference type="NCBI Taxonomy" id="1794699"/>
    <lineage>
        <taxon>Bacteria</taxon>
        <taxon>Pseudomonadati</taxon>
        <taxon>Thermodesulfobiota</taxon>
        <taxon>Thermodesulfobiia</taxon>
        <taxon>Thermodesulfobiales</taxon>
        <taxon>Thermodesulfobiaceae</taxon>
        <taxon>Thermodesulfobium</taxon>
    </lineage>
</organism>
<keyword evidence="3" id="KW-1185">Reference proteome</keyword>
<reference evidence="2 3" key="1">
    <citation type="submission" date="2017-04" db="EMBL/GenBank/DDBJ databases">
        <title>Genomic insights into metabolism of Thermodesulfobium acidiphilum.</title>
        <authorList>
            <person name="Toshchakov S.V."/>
            <person name="Frolov E.N."/>
            <person name="Kublanov I.V."/>
            <person name="Samarov N.I."/>
            <person name="Novikov A."/>
            <person name="Lebedinsky A.V."/>
            <person name="Bonch-Osmolovskaya E.A."/>
            <person name="Chernyh N.A."/>
        </authorList>
    </citation>
    <scope>NUCLEOTIDE SEQUENCE [LARGE SCALE GENOMIC DNA]</scope>
    <source>
        <strain evidence="2 3">3127-1</strain>
    </source>
</reference>
<dbReference type="InterPro" id="IPR002912">
    <property type="entry name" value="ACT_dom"/>
</dbReference>
<sequence length="142" mass="15607">MKVRQLAIFMENRAGRLAELTEVLARGKIDIRGFSVADTAEYGIFRVLVDDPAKAKEMLKNEGFTVKETDVICVDVPDIPGGLHKTLKILADEGINVEYLYSGVGGFVVFDLSDTEKGIKVLQDNNIGILSHSDIVARKINN</sequence>
<feature type="domain" description="ACT" evidence="1">
    <location>
        <begin position="71"/>
        <end position="142"/>
    </location>
</feature>
<protein>
    <submittedName>
        <fullName evidence="2">ACT domain protein</fullName>
    </submittedName>
</protein>
<evidence type="ECO:0000313" key="3">
    <source>
        <dbReference type="Proteomes" id="UP000244792"/>
    </source>
</evidence>
<dbReference type="OrthoDB" id="9790662at2"/>
<dbReference type="Proteomes" id="UP000244792">
    <property type="component" value="Chromosome"/>
</dbReference>
<dbReference type="PROSITE" id="PS51671">
    <property type="entry name" value="ACT"/>
    <property type="match status" value="1"/>
</dbReference>
<dbReference type="InterPro" id="IPR045865">
    <property type="entry name" value="ACT-like_dom_sf"/>
</dbReference>
<dbReference type="CDD" id="cd04908">
    <property type="entry name" value="ACT_Bt0572_1"/>
    <property type="match status" value="1"/>
</dbReference>
<dbReference type="KEGG" id="taci:TDSAC_1428"/>
<accession>A0A2R4W243</accession>
<dbReference type="InterPro" id="IPR045739">
    <property type="entry name" value="ACT_dom_pair"/>
</dbReference>
<dbReference type="Pfam" id="PF19571">
    <property type="entry name" value="ACT_8"/>
    <property type="match status" value="1"/>
</dbReference>
<dbReference type="Gene3D" id="3.30.2130.10">
    <property type="entry name" value="VC0802-like"/>
    <property type="match status" value="1"/>
</dbReference>
<dbReference type="SUPFAM" id="SSF55021">
    <property type="entry name" value="ACT-like"/>
    <property type="match status" value="2"/>
</dbReference>
<name>A0A2R4W243_THEAF</name>
<evidence type="ECO:0000259" key="1">
    <source>
        <dbReference type="PROSITE" id="PS51671"/>
    </source>
</evidence>